<evidence type="ECO:0000313" key="1">
    <source>
        <dbReference type="EMBL" id="MBA2897761.1"/>
    </source>
</evidence>
<evidence type="ECO:0008006" key="3">
    <source>
        <dbReference type="Google" id="ProtNLM"/>
    </source>
</evidence>
<reference evidence="1 2" key="1">
    <citation type="submission" date="2020-07" db="EMBL/GenBank/DDBJ databases">
        <title>Genomic Encyclopedia of Type Strains, Phase IV (KMG-IV): sequencing the most valuable type-strain genomes for metagenomic binning, comparative biology and taxonomic classification.</title>
        <authorList>
            <person name="Goeker M."/>
        </authorList>
    </citation>
    <scope>NUCLEOTIDE SEQUENCE [LARGE SCALE GENOMIC DNA]</scope>
    <source>
        <strain evidence="1 2">DSM 45533</strain>
    </source>
</reference>
<dbReference type="Proteomes" id="UP000530928">
    <property type="component" value="Unassembled WGS sequence"/>
</dbReference>
<sequence>MRTLGEIAKLLGGDGKRITQYREAIDQRAAHELRGRWRTYRTGDVIAVLNSRTGDRRPRPKSTG</sequence>
<name>A0A7W0HWF3_9ACTN</name>
<dbReference type="EMBL" id="JACDUR010000013">
    <property type="protein sequence ID" value="MBA2897761.1"/>
    <property type="molecule type" value="Genomic_DNA"/>
</dbReference>
<comment type="caution">
    <text evidence="1">The sequence shown here is derived from an EMBL/GenBank/DDBJ whole genome shotgun (WGS) entry which is preliminary data.</text>
</comment>
<protein>
    <recommendedName>
        <fullName evidence="3">MerR family transcriptional regulator</fullName>
    </recommendedName>
</protein>
<organism evidence="1 2">
    <name type="scientific">Nonomuraea soli</name>
    <dbReference type="NCBI Taxonomy" id="1032476"/>
    <lineage>
        <taxon>Bacteria</taxon>
        <taxon>Bacillati</taxon>
        <taxon>Actinomycetota</taxon>
        <taxon>Actinomycetes</taxon>
        <taxon>Streptosporangiales</taxon>
        <taxon>Streptosporangiaceae</taxon>
        <taxon>Nonomuraea</taxon>
    </lineage>
</organism>
<dbReference type="AlphaFoldDB" id="A0A7W0HWF3"/>
<keyword evidence="2" id="KW-1185">Reference proteome</keyword>
<accession>A0A7W0HWF3</accession>
<proteinExistence type="predicted"/>
<dbReference type="RefSeq" id="WP_181616440.1">
    <property type="nucleotide sequence ID" value="NZ_BAABAM010000015.1"/>
</dbReference>
<evidence type="ECO:0000313" key="2">
    <source>
        <dbReference type="Proteomes" id="UP000530928"/>
    </source>
</evidence>
<gene>
    <name evidence="1" type="ORF">HNR30_009167</name>
</gene>